<dbReference type="EMBL" id="ML976751">
    <property type="protein sequence ID" value="KAF1966090.1"/>
    <property type="molecule type" value="Genomic_DNA"/>
</dbReference>
<sequence>MSTFIRSPTNSKHAIQRHISFQPNTLRPKVSNIEEHGTMRLRHHRPSDGGARGGRTPEGRRRGQGEAGGGEGRGREGQTPSPQAAGGRSEEGPEEEGRGRGGREVVSGGTVALVYTTRSHVAEKR</sequence>
<reference evidence="2" key="1">
    <citation type="journal article" date="2020" name="Stud. Mycol.">
        <title>101 Dothideomycetes genomes: a test case for predicting lifestyles and emergence of pathogens.</title>
        <authorList>
            <person name="Haridas S."/>
            <person name="Albert R."/>
            <person name="Binder M."/>
            <person name="Bloem J."/>
            <person name="Labutti K."/>
            <person name="Salamov A."/>
            <person name="Andreopoulos B."/>
            <person name="Baker S."/>
            <person name="Barry K."/>
            <person name="Bills G."/>
            <person name="Bluhm B."/>
            <person name="Cannon C."/>
            <person name="Castanera R."/>
            <person name="Culley D."/>
            <person name="Daum C."/>
            <person name="Ezra D."/>
            <person name="Gonzalez J."/>
            <person name="Henrissat B."/>
            <person name="Kuo A."/>
            <person name="Liang C."/>
            <person name="Lipzen A."/>
            <person name="Lutzoni F."/>
            <person name="Magnuson J."/>
            <person name="Mondo S."/>
            <person name="Nolan M."/>
            <person name="Ohm R."/>
            <person name="Pangilinan J."/>
            <person name="Park H.-J."/>
            <person name="Ramirez L."/>
            <person name="Alfaro M."/>
            <person name="Sun H."/>
            <person name="Tritt A."/>
            <person name="Yoshinaga Y."/>
            <person name="Zwiers L.-H."/>
            <person name="Turgeon B."/>
            <person name="Goodwin S."/>
            <person name="Spatafora J."/>
            <person name="Crous P."/>
            <person name="Grigoriev I."/>
        </authorList>
    </citation>
    <scope>NUCLEOTIDE SEQUENCE</scope>
    <source>
        <strain evidence="2">CBS 107.79</strain>
    </source>
</reference>
<evidence type="ECO:0000313" key="2">
    <source>
        <dbReference type="EMBL" id="KAF1966090.1"/>
    </source>
</evidence>
<dbReference type="AlphaFoldDB" id="A0A6A5UNX7"/>
<feature type="region of interest" description="Disordered" evidence="1">
    <location>
        <begin position="1"/>
        <end position="125"/>
    </location>
</feature>
<evidence type="ECO:0000313" key="3">
    <source>
        <dbReference type="Proteomes" id="UP000800036"/>
    </source>
</evidence>
<gene>
    <name evidence="2" type="ORF">BU23DRAFT_603788</name>
</gene>
<dbReference type="Proteomes" id="UP000800036">
    <property type="component" value="Unassembled WGS sequence"/>
</dbReference>
<keyword evidence="3" id="KW-1185">Reference proteome</keyword>
<protein>
    <submittedName>
        <fullName evidence="2">Uncharacterized protein</fullName>
    </submittedName>
</protein>
<feature type="compositionally biased region" description="Polar residues" evidence="1">
    <location>
        <begin position="1"/>
        <end position="25"/>
    </location>
</feature>
<name>A0A6A5UNX7_9PLEO</name>
<organism evidence="2 3">
    <name type="scientific">Bimuria novae-zelandiae CBS 107.79</name>
    <dbReference type="NCBI Taxonomy" id="1447943"/>
    <lineage>
        <taxon>Eukaryota</taxon>
        <taxon>Fungi</taxon>
        <taxon>Dikarya</taxon>
        <taxon>Ascomycota</taxon>
        <taxon>Pezizomycotina</taxon>
        <taxon>Dothideomycetes</taxon>
        <taxon>Pleosporomycetidae</taxon>
        <taxon>Pleosporales</taxon>
        <taxon>Massarineae</taxon>
        <taxon>Didymosphaeriaceae</taxon>
        <taxon>Bimuria</taxon>
    </lineage>
</organism>
<proteinExistence type="predicted"/>
<accession>A0A6A5UNX7</accession>
<evidence type="ECO:0000256" key="1">
    <source>
        <dbReference type="SAM" id="MobiDB-lite"/>
    </source>
</evidence>
<feature type="compositionally biased region" description="Basic and acidic residues" evidence="1">
    <location>
        <begin position="88"/>
        <end position="103"/>
    </location>
</feature>
<feature type="compositionally biased region" description="Basic and acidic residues" evidence="1">
    <location>
        <begin position="55"/>
        <end position="64"/>
    </location>
</feature>